<evidence type="ECO:0008006" key="3">
    <source>
        <dbReference type="Google" id="ProtNLM"/>
    </source>
</evidence>
<sequence length="57" mass="6567">MLACTKKSEQIIKLLLIAGADPSLRNKDGWNSFHIACRYSLLILFSNYEIHCRWGNI</sequence>
<evidence type="ECO:0000313" key="2">
    <source>
        <dbReference type="Proteomes" id="UP001497497"/>
    </source>
</evidence>
<reference evidence="1 2" key="1">
    <citation type="submission" date="2024-04" db="EMBL/GenBank/DDBJ databases">
        <authorList>
            <consortium name="Genoscope - CEA"/>
            <person name="William W."/>
        </authorList>
    </citation>
    <scope>NUCLEOTIDE SEQUENCE [LARGE SCALE GENOMIC DNA]</scope>
</reference>
<dbReference type="InterPro" id="IPR002110">
    <property type="entry name" value="Ankyrin_rpt"/>
</dbReference>
<accession>A0AAV2HDY3</accession>
<organism evidence="1 2">
    <name type="scientific">Lymnaea stagnalis</name>
    <name type="common">Great pond snail</name>
    <name type="synonym">Helix stagnalis</name>
    <dbReference type="NCBI Taxonomy" id="6523"/>
    <lineage>
        <taxon>Eukaryota</taxon>
        <taxon>Metazoa</taxon>
        <taxon>Spiralia</taxon>
        <taxon>Lophotrochozoa</taxon>
        <taxon>Mollusca</taxon>
        <taxon>Gastropoda</taxon>
        <taxon>Heterobranchia</taxon>
        <taxon>Euthyneura</taxon>
        <taxon>Panpulmonata</taxon>
        <taxon>Hygrophila</taxon>
        <taxon>Lymnaeoidea</taxon>
        <taxon>Lymnaeidae</taxon>
        <taxon>Lymnaea</taxon>
    </lineage>
</organism>
<dbReference type="Proteomes" id="UP001497497">
    <property type="component" value="Unassembled WGS sequence"/>
</dbReference>
<dbReference type="EMBL" id="CAXITT010000091">
    <property type="protein sequence ID" value="CAL1531520.1"/>
    <property type="molecule type" value="Genomic_DNA"/>
</dbReference>
<name>A0AAV2HDY3_LYMST</name>
<keyword evidence="2" id="KW-1185">Reference proteome</keyword>
<proteinExistence type="predicted"/>
<protein>
    <recommendedName>
        <fullName evidence="3">Ankyrin repeat domain-containing protein</fullName>
    </recommendedName>
</protein>
<dbReference type="AlphaFoldDB" id="A0AAV2HDY3"/>
<dbReference type="Pfam" id="PF13637">
    <property type="entry name" value="Ank_4"/>
    <property type="match status" value="1"/>
</dbReference>
<dbReference type="Gene3D" id="1.25.40.20">
    <property type="entry name" value="Ankyrin repeat-containing domain"/>
    <property type="match status" value="1"/>
</dbReference>
<gene>
    <name evidence="1" type="ORF">GSLYS_00005615001</name>
</gene>
<dbReference type="SUPFAM" id="SSF48403">
    <property type="entry name" value="Ankyrin repeat"/>
    <property type="match status" value="1"/>
</dbReference>
<comment type="caution">
    <text evidence="1">The sequence shown here is derived from an EMBL/GenBank/DDBJ whole genome shotgun (WGS) entry which is preliminary data.</text>
</comment>
<evidence type="ECO:0000313" key="1">
    <source>
        <dbReference type="EMBL" id="CAL1531520.1"/>
    </source>
</evidence>
<dbReference type="InterPro" id="IPR036770">
    <property type="entry name" value="Ankyrin_rpt-contain_sf"/>
</dbReference>